<keyword evidence="1" id="KW-0472">Membrane</keyword>
<sequence length="67" mass="7545">MSDTNKAILLTLTKLVLDYWGFTPQSEIGHDRLVLMSTIAVLVVVCMTVFLFSRNCLFFMGGAIQHH</sequence>
<dbReference type="KEGG" id="csg:Cylst_0706"/>
<keyword evidence="1" id="KW-0812">Transmembrane</keyword>
<feature type="transmembrane region" description="Helical" evidence="1">
    <location>
        <begin position="33"/>
        <end position="52"/>
    </location>
</feature>
<evidence type="ECO:0000313" key="3">
    <source>
        <dbReference type="Proteomes" id="UP000010475"/>
    </source>
</evidence>
<dbReference type="AlphaFoldDB" id="K9WTA8"/>
<accession>K9WTA8</accession>
<proteinExistence type="predicted"/>
<dbReference type="HOGENOM" id="CLU_2805303_0_0_3"/>
<protein>
    <submittedName>
        <fullName evidence="2">Uncharacterized protein</fullName>
    </submittedName>
</protein>
<dbReference type="EMBL" id="CP003642">
    <property type="protein sequence ID" value="AFZ23034.1"/>
    <property type="molecule type" value="Genomic_DNA"/>
</dbReference>
<name>K9WTA8_9NOST</name>
<keyword evidence="1" id="KW-1133">Transmembrane helix</keyword>
<evidence type="ECO:0000313" key="2">
    <source>
        <dbReference type="EMBL" id="AFZ23034.1"/>
    </source>
</evidence>
<dbReference type="Proteomes" id="UP000010475">
    <property type="component" value="Chromosome"/>
</dbReference>
<reference evidence="2 3" key="1">
    <citation type="submission" date="2012-06" db="EMBL/GenBank/DDBJ databases">
        <title>Finished chromosome of genome of Cylindrospermum stagnale PCC 7417.</title>
        <authorList>
            <consortium name="US DOE Joint Genome Institute"/>
            <person name="Gugger M."/>
            <person name="Coursin T."/>
            <person name="Rippka R."/>
            <person name="Tandeau De Marsac N."/>
            <person name="Huntemann M."/>
            <person name="Wei C.-L."/>
            <person name="Han J."/>
            <person name="Detter J.C."/>
            <person name="Han C."/>
            <person name="Tapia R."/>
            <person name="Chen A."/>
            <person name="Kyrpides N."/>
            <person name="Mavromatis K."/>
            <person name="Markowitz V."/>
            <person name="Szeto E."/>
            <person name="Ivanova N."/>
            <person name="Pagani I."/>
            <person name="Pati A."/>
            <person name="Goodwin L."/>
            <person name="Nordberg H.P."/>
            <person name="Cantor M.N."/>
            <person name="Hua S.X."/>
            <person name="Woyke T."/>
            <person name="Kerfeld C.A."/>
        </authorList>
    </citation>
    <scope>NUCLEOTIDE SEQUENCE [LARGE SCALE GENOMIC DNA]</scope>
    <source>
        <strain evidence="2 3">PCC 7417</strain>
    </source>
</reference>
<evidence type="ECO:0000256" key="1">
    <source>
        <dbReference type="SAM" id="Phobius"/>
    </source>
</evidence>
<keyword evidence="3" id="KW-1185">Reference proteome</keyword>
<gene>
    <name evidence="2" type="ORF">Cylst_0706</name>
</gene>
<organism evidence="2 3">
    <name type="scientific">Cylindrospermum stagnale PCC 7417</name>
    <dbReference type="NCBI Taxonomy" id="56107"/>
    <lineage>
        <taxon>Bacteria</taxon>
        <taxon>Bacillati</taxon>
        <taxon>Cyanobacteriota</taxon>
        <taxon>Cyanophyceae</taxon>
        <taxon>Nostocales</taxon>
        <taxon>Nostocaceae</taxon>
        <taxon>Cylindrospermum</taxon>
    </lineage>
</organism>